<reference evidence="8" key="1">
    <citation type="journal article" date="2005" name="Nature">
        <title>The map-based sequence of the rice genome.</title>
        <authorList>
            <consortium name="International rice genome sequencing project (IRGSP)"/>
            <person name="Matsumoto T."/>
            <person name="Wu J."/>
            <person name="Kanamori H."/>
            <person name="Katayose Y."/>
            <person name="Fujisawa M."/>
            <person name="Namiki N."/>
            <person name="Mizuno H."/>
            <person name="Yamamoto K."/>
            <person name="Antonio B.A."/>
            <person name="Baba T."/>
            <person name="Sakata K."/>
            <person name="Nagamura Y."/>
            <person name="Aoki H."/>
            <person name="Arikawa K."/>
            <person name="Arita K."/>
            <person name="Bito T."/>
            <person name="Chiden Y."/>
            <person name="Fujitsuka N."/>
            <person name="Fukunaka R."/>
            <person name="Hamada M."/>
            <person name="Harada C."/>
            <person name="Hayashi A."/>
            <person name="Hijishita S."/>
            <person name="Honda M."/>
            <person name="Hosokawa S."/>
            <person name="Ichikawa Y."/>
            <person name="Idonuma A."/>
            <person name="Iijima M."/>
            <person name="Ikeda M."/>
            <person name="Ikeno M."/>
            <person name="Ito K."/>
            <person name="Ito S."/>
            <person name="Ito T."/>
            <person name="Ito Y."/>
            <person name="Ito Y."/>
            <person name="Iwabuchi A."/>
            <person name="Kamiya K."/>
            <person name="Karasawa W."/>
            <person name="Kurita K."/>
            <person name="Katagiri S."/>
            <person name="Kikuta A."/>
            <person name="Kobayashi H."/>
            <person name="Kobayashi N."/>
            <person name="Machita K."/>
            <person name="Maehara T."/>
            <person name="Masukawa M."/>
            <person name="Mizubayashi T."/>
            <person name="Mukai Y."/>
            <person name="Nagasaki H."/>
            <person name="Nagata Y."/>
            <person name="Naito S."/>
            <person name="Nakashima M."/>
            <person name="Nakama Y."/>
            <person name="Nakamichi Y."/>
            <person name="Nakamura M."/>
            <person name="Meguro A."/>
            <person name="Negishi M."/>
            <person name="Ohta I."/>
            <person name="Ohta T."/>
            <person name="Okamoto M."/>
            <person name="Ono N."/>
            <person name="Saji S."/>
            <person name="Sakaguchi M."/>
            <person name="Sakai K."/>
            <person name="Shibata M."/>
            <person name="Shimokawa T."/>
            <person name="Song J."/>
            <person name="Takazaki Y."/>
            <person name="Terasawa K."/>
            <person name="Tsugane M."/>
            <person name="Tsuji K."/>
            <person name="Ueda S."/>
            <person name="Waki K."/>
            <person name="Yamagata H."/>
            <person name="Yamamoto M."/>
            <person name="Yamamoto S."/>
            <person name="Yamane H."/>
            <person name="Yoshiki S."/>
            <person name="Yoshihara R."/>
            <person name="Yukawa K."/>
            <person name="Zhong H."/>
            <person name="Yano M."/>
            <person name="Yuan Q."/>
            <person name="Ouyang S."/>
            <person name="Liu J."/>
            <person name="Jones K.M."/>
            <person name="Gansberger K."/>
            <person name="Moffat K."/>
            <person name="Hill J."/>
            <person name="Bera J."/>
            <person name="Fadrosh D."/>
            <person name="Jin S."/>
            <person name="Johri S."/>
            <person name="Kim M."/>
            <person name="Overton L."/>
            <person name="Reardon M."/>
            <person name="Tsitrin T."/>
            <person name="Vuong H."/>
            <person name="Weaver B."/>
            <person name="Ciecko A."/>
            <person name="Tallon L."/>
            <person name="Jackson J."/>
            <person name="Pai G."/>
            <person name="Aken S.V."/>
            <person name="Utterback T."/>
            <person name="Reidmuller S."/>
            <person name="Feldblyum T."/>
            <person name="Hsiao J."/>
            <person name="Zismann V."/>
            <person name="Iobst S."/>
            <person name="de Vazeille A.R."/>
            <person name="Buell C.R."/>
            <person name="Ying K."/>
            <person name="Li Y."/>
            <person name="Lu T."/>
            <person name="Huang Y."/>
            <person name="Zhao Q."/>
            <person name="Feng Q."/>
            <person name="Zhang L."/>
            <person name="Zhu J."/>
            <person name="Weng Q."/>
            <person name="Mu J."/>
            <person name="Lu Y."/>
            <person name="Fan D."/>
            <person name="Liu Y."/>
            <person name="Guan J."/>
            <person name="Zhang Y."/>
            <person name="Yu S."/>
            <person name="Liu X."/>
            <person name="Zhang Y."/>
            <person name="Hong G."/>
            <person name="Han B."/>
            <person name="Choisne N."/>
            <person name="Demange N."/>
            <person name="Orjeda G."/>
            <person name="Samain S."/>
            <person name="Cattolico L."/>
            <person name="Pelletier E."/>
            <person name="Couloux A."/>
            <person name="Segurens B."/>
            <person name="Wincker P."/>
            <person name="D'Hont A."/>
            <person name="Scarpelli C."/>
            <person name="Weissenbach J."/>
            <person name="Salanoubat M."/>
            <person name="Quetier F."/>
            <person name="Yu Y."/>
            <person name="Kim H.R."/>
            <person name="Rambo T."/>
            <person name="Currie J."/>
            <person name="Collura K."/>
            <person name="Luo M."/>
            <person name="Yang T."/>
            <person name="Ammiraju J.S.S."/>
            <person name="Engler F."/>
            <person name="Soderlund C."/>
            <person name="Wing R.A."/>
            <person name="Palmer L.E."/>
            <person name="de la Bastide M."/>
            <person name="Spiegel L."/>
            <person name="Nascimento L."/>
            <person name="Zutavern T."/>
            <person name="O'Shaughnessy A."/>
            <person name="Dike S."/>
            <person name="Dedhia N."/>
            <person name="Preston R."/>
            <person name="Balija V."/>
            <person name="McCombie W.R."/>
            <person name="Chow T."/>
            <person name="Chen H."/>
            <person name="Chung M."/>
            <person name="Chen C."/>
            <person name="Shaw J."/>
            <person name="Wu H."/>
            <person name="Hsiao K."/>
            <person name="Chao Y."/>
            <person name="Chu M."/>
            <person name="Cheng C."/>
            <person name="Hour A."/>
            <person name="Lee P."/>
            <person name="Lin S."/>
            <person name="Lin Y."/>
            <person name="Liou J."/>
            <person name="Liu S."/>
            <person name="Hsing Y."/>
            <person name="Raghuvanshi S."/>
            <person name="Mohanty A."/>
            <person name="Bharti A.K."/>
            <person name="Gaur A."/>
            <person name="Gupta V."/>
            <person name="Kumar D."/>
            <person name="Ravi V."/>
            <person name="Vij S."/>
            <person name="Kapur A."/>
            <person name="Khurana P."/>
            <person name="Khurana P."/>
            <person name="Khurana J.P."/>
            <person name="Tyagi A.K."/>
            <person name="Gaikwad K."/>
            <person name="Singh A."/>
            <person name="Dalal V."/>
            <person name="Srivastava S."/>
            <person name="Dixit A."/>
            <person name="Pal A.K."/>
            <person name="Ghazi I.A."/>
            <person name="Yadav M."/>
            <person name="Pandit A."/>
            <person name="Bhargava A."/>
            <person name="Sureshbabu K."/>
            <person name="Batra K."/>
            <person name="Sharma T.R."/>
            <person name="Mohapatra T."/>
            <person name="Singh N.K."/>
            <person name="Messing J."/>
            <person name="Nelson A.B."/>
            <person name="Fuks G."/>
            <person name="Kavchok S."/>
            <person name="Keizer G."/>
            <person name="Linton E."/>
            <person name="Llaca V."/>
            <person name="Song R."/>
            <person name="Tanyolac B."/>
            <person name="Young S."/>
            <person name="Ho-Il K."/>
            <person name="Hahn J.H."/>
            <person name="Sangsakoo G."/>
            <person name="Vanavichit A."/>
            <person name="de Mattos Luiz.A.T."/>
            <person name="Zimmer P.D."/>
            <person name="Malone G."/>
            <person name="Dellagostin O."/>
            <person name="de Oliveira A.C."/>
            <person name="Bevan M."/>
            <person name="Bancroft I."/>
            <person name="Minx P."/>
            <person name="Cordum H."/>
            <person name="Wilson R."/>
            <person name="Cheng Z."/>
            <person name="Jin W."/>
            <person name="Jiang J."/>
            <person name="Leong S.A."/>
            <person name="Iwama H."/>
            <person name="Gojobori T."/>
            <person name="Itoh T."/>
            <person name="Niimura Y."/>
            <person name="Fujii Y."/>
            <person name="Habara T."/>
            <person name="Sakai H."/>
            <person name="Sato Y."/>
            <person name="Wilson G."/>
            <person name="Kumar K."/>
            <person name="McCouch S."/>
            <person name="Juretic N."/>
            <person name="Hoen D."/>
            <person name="Wright S."/>
            <person name="Bruskiewich R."/>
            <person name="Bureau T."/>
            <person name="Miyao A."/>
            <person name="Hirochika H."/>
            <person name="Nishikawa T."/>
            <person name="Kadowaki K."/>
            <person name="Sugiura M."/>
            <person name="Burr B."/>
            <person name="Sasaki T."/>
        </authorList>
    </citation>
    <scope>NUCLEOTIDE SEQUENCE [LARGE SCALE GENOMIC DNA]</scope>
    <source>
        <strain evidence="8">cv. Nipponbare</strain>
    </source>
</reference>
<feature type="compositionally biased region" description="Low complexity" evidence="5">
    <location>
        <begin position="235"/>
        <end position="244"/>
    </location>
</feature>
<dbReference type="Gene3D" id="1.10.3180.10">
    <property type="entry name" value="DNA-binding domain of EIN3-like"/>
    <property type="match status" value="2"/>
</dbReference>
<gene>
    <name evidence="7" type="primary">OJ1743_B12.20</name>
</gene>
<evidence type="ECO:0000256" key="2">
    <source>
        <dbReference type="ARBA" id="ARBA00009416"/>
    </source>
</evidence>
<feature type="compositionally biased region" description="Basic residues" evidence="5">
    <location>
        <begin position="372"/>
        <end position="382"/>
    </location>
</feature>
<proteinExistence type="inferred from homology"/>
<keyword evidence="3" id="KW-0936">Ethylene signaling pathway</keyword>
<reference evidence="8" key="2">
    <citation type="journal article" date="2008" name="Nucleic Acids Res.">
        <title>The rice annotation project database (RAP-DB): 2008 update.</title>
        <authorList>
            <consortium name="The rice annotation project (RAP)"/>
        </authorList>
    </citation>
    <scope>GENOME REANNOTATION</scope>
    <source>
        <strain evidence="8">cv. Nipponbare</strain>
    </source>
</reference>
<evidence type="ECO:0000313" key="7">
    <source>
        <dbReference type="EMBL" id="BAD07669.1"/>
    </source>
</evidence>
<dbReference type="PANTHER" id="PTHR33305:SF32">
    <property type="entry name" value="PROTEIN ETHYLENE-INSENSITIVE 3-LIKE 2"/>
    <property type="match status" value="1"/>
</dbReference>
<keyword evidence="4" id="KW-0539">Nucleus</keyword>
<comment type="similarity">
    <text evidence="2">Belongs to the EIN3 family.</text>
</comment>
<feature type="domain" description="Ethylene insensitive 3-like DNA-binding" evidence="6">
    <location>
        <begin position="21"/>
        <end position="275"/>
    </location>
</feature>
<organism evidence="7 8">
    <name type="scientific">Oryza sativa subsp. japonica</name>
    <name type="common">Rice</name>
    <dbReference type="NCBI Taxonomy" id="39947"/>
    <lineage>
        <taxon>Eukaryota</taxon>
        <taxon>Viridiplantae</taxon>
        <taxon>Streptophyta</taxon>
        <taxon>Embryophyta</taxon>
        <taxon>Tracheophyta</taxon>
        <taxon>Spermatophyta</taxon>
        <taxon>Magnoliopsida</taxon>
        <taxon>Liliopsida</taxon>
        <taxon>Poales</taxon>
        <taxon>Poaceae</taxon>
        <taxon>BOP clade</taxon>
        <taxon>Oryzoideae</taxon>
        <taxon>Oryzeae</taxon>
        <taxon>Oryzinae</taxon>
        <taxon>Oryza</taxon>
        <taxon>Oryza sativa</taxon>
    </lineage>
</organism>
<name>Q6ZGZ2_ORYSJ</name>
<dbReference type="GO" id="GO:0005634">
    <property type="term" value="C:nucleus"/>
    <property type="evidence" value="ECO:0007669"/>
    <property type="project" value="UniProtKB-SubCell"/>
</dbReference>
<evidence type="ECO:0000259" key="6">
    <source>
        <dbReference type="Pfam" id="PF04873"/>
    </source>
</evidence>
<feature type="region of interest" description="Disordered" evidence="5">
    <location>
        <begin position="333"/>
        <end position="432"/>
    </location>
</feature>
<evidence type="ECO:0000256" key="1">
    <source>
        <dbReference type="ARBA" id="ARBA00004123"/>
    </source>
</evidence>
<dbReference type="InterPro" id="IPR006957">
    <property type="entry name" value="EIN3"/>
</dbReference>
<feature type="compositionally biased region" description="Pro residues" evidence="5">
    <location>
        <begin position="348"/>
        <end position="358"/>
    </location>
</feature>
<feature type="compositionally biased region" description="Basic and acidic residues" evidence="5">
    <location>
        <begin position="245"/>
        <end position="277"/>
    </location>
</feature>
<feature type="compositionally biased region" description="Basic residues" evidence="5">
    <location>
        <begin position="217"/>
        <end position="231"/>
    </location>
</feature>
<feature type="region of interest" description="Disordered" evidence="5">
    <location>
        <begin position="214"/>
        <end position="295"/>
    </location>
</feature>
<evidence type="ECO:0000256" key="3">
    <source>
        <dbReference type="ARBA" id="ARBA00022745"/>
    </source>
</evidence>
<evidence type="ECO:0000313" key="8">
    <source>
        <dbReference type="Proteomes" id="UP000000763"/>
    </source>
</evidence>
<sequence>MALSSLQDSALGGGGGTSAARDCSADLSRNGQACGPVAGNFKGSYLAMLSSGGLVFGIINIVGNFGTVFVDNEQDGILKYMLKMMEVCNAQGFVYGIIPEKGKPVSSASDNLRSWWKEKVRFDRNGPAAIVKYQADNLLATMPCRGPHFLHELQDTTLGSLLSALMQHCDPPQRRFLLEKGVPPPWWPEGTGVVARIRRALTIAAPAPVSTVLHAALRPRRHPRHGRRRHPLPSAPARAAPSPSRLREREERQEERGDRERGGRRGWDAPDLGKEPDPAVFLSTNAGRRLEGRRRTPVAAAGCLRALATTGRRRIRVRHRRIRGLHHCHPNAVTIPAAITHNTTPRNSPRPPPSPVPAASPSRQIRPERRGSGGHRRRHSGRLPRPPEREETRSAPPPPSLWLRGFAGGRSGDGEAEKGVGVGERGGRVVAS</sequence>
<dbReference type="AlphaFoldDB" id="Q6ZGZ2"/>
<evidence type="ECO:0000256" key="4">
    <source>
        <dbReference type="ARBA" id="ARBA00023242"/>
    </source>
</evidence>
<dbReference type="PANTHER" id="PTHR33305">
    <property type="entry name" value="ETHYLENE INSENSITIVE 3-LIKE 2 PROTEIN"/>
    <property type="match status" value="1"/>
</dbReference>
<dbReference type="SUPFAM" id="SSF116768">
    <property type="entry name" value="DNA-binding domain of EIN3-like"/>
    <property type="match status" value="1"/>
</dbReference>
<dbReference type="GO" id="GO:0009873">
    <property type="term" value="P:ethylene-activated signaling pathway"/>
    <property type="evidence" value="ECO:0007669"/>
    <property type="project" value="UniProtKB-KW"/>
</dbReference>
<dbReference type="InterPro" id="IPR023278">
    <property type="entry name" value="Ethylene_insens-like_DNA-bd"/>
</dbReference>
<protein>
    <submittedName>
        <fullName evidence="7">Transcription factor EIL1</fullName>
    </submittedName>
</protein>
<evidence type="ECO:0000256" key="5">
    <source>
        <dbReference type="SAM" id="MobiDB-lite"/>
    </source>
</evidence>
<dbReference type="Proteomes" id="UP000000763">
    <property type="component" value="Chromosome 2"/>
</dbReference>
<accession>Q6ZGZ2</accession>
<dbReference type="InterPro" id="IPR047091">
    <property type="entry name" value="EIN3-like_DNA-bd"/>
</dbReference>
<comment type="subcellular location">
    <subcellularLocation>
        <location evidence="1">Nucleus</location>
    </subcellularLocation>
</comment>
<dbReference type="GO" id="GO:0003700">
    <property type="term" value="F:DNA-binding transcription factor activity"/>
    <property type="evidence" value="ECO:0007669"/>
    <property type="project" value="InterPro"/>
</dbReference>
<dbReference type="Pfam" id="PF04873">
    <property type="entry name" value="EIN3_DNA-bd"/>
    <property type="match status" value="1"/>
</dbReference>
<dbReference type="EMBL" id="AP004096">
    <property type="protein sequence ID" value="BAD07669.1"/>
    <property type="molecule type" value="Genomic_DNA"/>
</dbReference>